<gene>
    <name evidence="4" type="ORF">G7Z17_g8822</name>
</gene>
<dbReference type="PANTHER" id="PTHR43317:SF1">
    <property type="entry name" value="THERMOSPERMINE SYNTHASE ACAULIS5"/>
    <property type="match status" value="1"/>
</dbReference>
<comment type="caution">
    <text evidence="4">The sequence shown here is derived from an EMBL/GenBank/DDBJ whole genome shotgun (WGS) entry which is preliminary data.</text>
</comment>
<evidence type="ECO:0000313" key="5">
    <source>
        <dbReference type="Proteomes" id="UP000722485"/>
    </source>
</evidence>
<evidence type="ECO:0000256" key="2">
    <source>
        <dbReference type="SAM" id="MobiDB-lite"/>
    </source>
</evidence>
<dbReference type="Gene3D" id="3.40.50.150">
    <property type="entry name" value="Vaccinia Virus protein VP39"/>
    <property type="match status" value="1"/>
</dbReference>
<dbReference type="NCBIfam" id="NF037959">
    <property type="entry name" value="MFS_SpdSyn"/>
    <property type="match status" value="1"/>
</dbReference>
<feature type="transmembrane region" description="Helical" evidence="3">
    <location>
        <begin position="141"/>
        <end position="167"/>
    </location>
</feature>
<dbReference type="SUPFAM" id="SSF53335">
    <property type="entry name" value="S-adenosyl-L-methionine-dependent methyltransferases"/>
    <property type="match status" value="1"/>
</dbReference>
<feature type="transmembrane region" description="Helical" evidence="3">
    <location>
        <begin position="85"/>
        <end position="104"/>
    </location>
</feature>
<dbReference type="EMBL" id="JAANBB010000234">
    <property type="protein sequence ID" value="KAF7545895.1"/>
    <property type="molecule type" value="Genomic_DNA"/>
</dbReference>
<dbReference type="OrthoDB" id="2016285at2759"/>
<keyword evidence="1" id="KW-0620">Polyamine biosynthesis</keyword>
<feature type="transmembrane region" description="Helical" evidence="3">
    <location>
        <begin position="116"/>
        <end position="135"/>
    </location>
</feature>
<dbReference type="InterPro" id="IPR029063">
    <property type="entry name" value="SAM-dependent_MTases_sf"/>
</dbReference>
<dbReference type="PANTHER" id="PTHR43317">
    <property type="entry name" value="THERMOSPERMINE SYNTHASE ACAULIS5"/>
    <property type="match status" value="1"/>
</dbReference>
<keyword evidence="3" id="KW-0812">Transmembrane</keyword>
<feature type="transmembrane region" description="Helical" evidence="3">
    <location>
        <begin position="52"/>
        <end position="73"/>
    </location>
</feature>
<evidence type="ECO:0008006" key="6">
    <source>
        <dbReference type="Google" id="ProtNLM"/>
    </source>
</evidence>
<feature type="region of interest" description="Disordered" evidence="2">
    <location>
        <begin position="1"/>
        <end position="25"/>
    </location>
</feature>
<keyword evidence="5" id="KW-1185">Reference proteome</keyword>
<feature type="compositionally biased region" description="Low complexity" evidence="2">
    <location>
        <begin position="8"/>
        <end position="20"/>
    </location>
</feature>
<dbReference type="FunFam" id="3.40.50.150:FF:000288">
    <property type="entry name" value="Spermine/spermidine synthase, putative"/>
    <property type="match status" value="1"/>
</dbReference>
<reference evidence="4" key="1">
    <citation type="submission" date="2020-03" db="EMBL/GenBank/DDBJ databases">
        <title>Draft Genome Sequence of Cylindrodendrum hubeiense.</title>
        <authorList>
            <person name="Buettner E."/>
            <person name="Kellner H."/>
        </authorList>
    </citation>
    <scope>NUCLEOTIDE SEQUENCE</scope>
    <source>
        <strain evidence="4">IHI 201604</strain>
    </source>
</reference>
<proteinExistence type="predicted"/>
<evidence type="ECO:0000256" key="1">
    <source>
        <dbReference type="ARBA" id="ARBA00023115"/>
    </source>
</evidence>
<sequence length="583" mass="63499">MAPKKKSASASPKATDAPDSQSPQRFEKELKNLAAKAKDDSWSKSALGQASLFLKTAVVLALLGAASNASQLALSPVFGSIPAGIPHGPVIMAGCFVGWAGNLFLSRMLPFSTELLLPLVALHFPVVQFLLGPYSEKLGSWWGPFAIEALTLFPLAAVSAACVADYLERAELGALPQFVADAAPGIGSWGFFKLAERVVGSQLQAVIGKTFVLTRIGLQLLLAATYSVLAPSKYLVLAIPALLHTAVLNTHVMTPMATNSLNSTLMAEKWILLDRQESLTGYISVLEDLDKGVRVLRADHSLLGGEWVRYKGPIISEPIYGVFVMLEAIRLIEREVPIEDSDASALVIGLGIGTTPSSFVTHGINTTVVEIDPVVHEFAAKHFDLRENNPPVIADAVSYTAQLANESTTKFDYIVHDVFTGGAEPADLFTLEFFQNLNALLKDDGSIAINYAGDFGAPTPKMIIRTITKVFPSCRVYREAPRVESTVEAWGSDFINMVIFCQKTAGDLTFRQPVRKDYHESRSRHVFLVPQHEIPASVWLEGDDKSILTKNNTAKVTKMHQKSATGHWSIMRTVIPANIWEMW</sequence>
<dbReference type="AlphaFoldDB" id="A0A9P5H0K0"/>
<evidence type="ECO:0000256" key="3">
    <source>
        <dbReference type="SAM" id="Phobius"/>
    </source>
</evidence>
<keyword evidence="3" id="KW-0472">Membrane</keyword>
<evidence type="ECO:0000313" key="4">
    <source>
        <dbReference type="EMBL" id="KAF7545895.1"/>
    </source>
</evidence>
<dbReference type="GO" id="GO:0006596">
    <property type="term" value="P:polyamine biosynthetic process"/>
    <property type="evidence" value="ECO:0007669"/>
    <property type="project" value="UniProtKB-KW"/>
</dbReference>
<name>A0A9P5H0K0_9HYPO</name>
<accession>A0A9P5H0K0</accession>
<dbReference type="Pfam" id="PF01564">
    <property type="entry name" value="Spermine_synth"/>
    <property type="match status" value="1"/>
</dbReference>
<dbReference type="Proteomes" id="UP000722485">
    <property type="component" value="Unassembled WGS sequence"/>
</dbReference>
<keyword evidence="3" id="KW-1133">Transmembrane helix</keyword>
<protein>
    <recommendedName>
        <fullName evidence="6">Spermine/spermidine synthase</fullName>
    </recommendedName>
</protein>
<dbReference type="GO" id="GO:0010487">
    <property type="term" value="F:thermospermine synthase activity"/>
    <property type="evidence" value="ECO:0007669"/>
    <property type="project" value="TreeGrafter"/>
</dbReference>
<organism evidence="4 5">
    <name type="scientific">Cylindrodendrum hubeiense</name>
    <dbReference type="NCBI Taxonomy" id="595255"/>
    <lineage>
        <taxon>Eukaryota</taxon>
        <taxon>Fungi</taxon>
        <taxon>Dikarya</taxon>
        <taxon>Ascomycota</taxon>
        <taxon>Pezizomycotina</taxon>
        <taxon>Sordariomycetes</taxon>
        <taxon>Hypocreomycetidae</taxon>
        <taxon>Hypocreales</taxon>
        <taxon>Nectriaceae</taxon>
        <taxon>Cylindrodendrum</taxon>
    </lineage>
</organism>